<proteinExistence type="predicted"/>
<evidence type="ECO:0000313" key="1">
    <source>
        <dbReference type="EMBL" id="AVO23071.1"/>
    </source>
</evidence>
<sequence length="70" mass="8413">MKKVKSVAFQLADPMEFKLFHFAMKNSYFSTYVKRLIQRDMELDDSMLGDGWKKAFEQYLQDPDKYFDSL</sequence>
<dbReference type="Proteomes" id="UP000241367">
    <property type="component" value="Segment"/>
</dbReference>
<accession>A0A2P1JUN4</accession>
<protein>
    <submittedName>
        <fullName evidence="1">Uncharacterized protein</fullName>
    </submittedName>
</protein>
<dbReference type="EMBL" id="MG983742">
    <property type="protein sequence ID" value="AVO23071.1"/>
    <property type="molecule type" value="Genomic_DNA"/>
</dbReference>
<keyword evidence="2" id="KW-1185">Reference proteome</keyword>
<organism evidence="1 2">
    <name type="scientific">Bacillus phage Anath</name>
    <dbReference type="NCBI Taxonomy" id="2108114"/>
    <lineage>
        <taxon>Viruses</taxon>
        <taxon>Duplodnaviria</taxon>
        <taxon>Heunggongvirae</taxon>
        <taxon>Uroviricota</taxon>
        <taxon>Caudoviricetes</taxon>
        <taxon>Ehrlichviridae</taxon>
        <taxon>Anathvirus</taxon>
        <taxon>Anathvirus anath</taxon>
    </lineage>
</organism>
<name>A0A2P1JUN4_9CAUD</name>
<reference evidence="2" key="1">
    <citation type="submission" date="2018-02" db="EMBL/GenBank/DDBJ databases">
        <authorList>
            <person name="Cohen D.B."/>
            <person name="Kent A.D."/>
        </authorList>
    </citation>
    <scope>NUCLEOTIDE SEQUENCE [LARGE SCALE GENOMIC DNA]</scope>
</reference>
<evidence type="ECO:0000313" key="2">
    <source>
        <dbReference type="Proteomes" id="UP000241367"/>
    </source>
</evidence>